<accession>A0A7C5PAC4</accession>
<organism evidence="1">
    <name type="scientific">Thermodesulfobium narugense</name>
    <dbReference type="NCBI Taxonomy" id="184064"/>
    <lineage>
        <taxon>Bacteria</taxon>
        <taxon>Pseudomonadati</taxon>
        <taxon>Thermodesulfobiota</taxon>
        <taxon>Thermodesulfobiia</taxon>
        <taxon>Thermodesulfobiales</taxon>
        <taxon>Thermodesulfobiaceae</taxon>
        <taxon>Thermodesulfobium</taxon>
    </lineage>
</organism>
<evidence type="ECO:0000313" key="1">
    <source>
        <dbReference type="EMBL" id="HHI64929.1"/>
    </source>
</evidence>
<sequence length="159" mass="17989">MANRPGKGNPWLISPGEGVGDIRLGMSPQEVNEILDTEPTSSKEFELDQRFFKIEGFEHANLEMYYEKIGDSWVLNMINVYAFPVMFLSKFYITKEGICLGDHIERALNTFGMPNISNDYPDASTIAEVYARYDNYGIAFSTDDALIVHIGIYRPSVCI</sequence>
<comment type="caution">
    <text evidence="1">The sequence shown here is derived from an EMBL/GenBank/DDBJ whole genome shotgun (WGS) entry which is preliminary data.</text>
</comment>
<name>A0A7C5PAC4_9BACT</name>
<protein>
    <submittedName>
        <fullName evidence="1">Uncharacterized protein</fullName>
    </submittedName>
</protein>
<dbReference type="AlphaFoldDB" id="A0A7C5PAC4"/>
<dbReference type="EMBL" id="DRUY01000004">
    <property type="protein sequence ID" value="HHI64929.1"/>
    <property type="molecule type" value="Genomic_DNA"/>
</dbReference>
<gene>
    <name evidence="1" type="ORF">ENL70_00085</name>
</gene>
<reference evidence="1" key="1">
    <citation type="journal article" date="2020" name="mSystems">
        <title>Genome- and Community-Level Interaction Insights into Carbon Utilization and Element Cycling Functions of Hydrothermarchaeota in Hydrothermal Sediment.</title>
        <authorList>
            <person name="Zhou Z."/>
            <person name="Liu Y."/>
            <person name="Xu W."/>
            <person name="Pan J."/>
            <person name="Luo Z.H."/>
            <person name="Li M."/>
        </authorList>
    </citation>
    <scope>NUCLEOTIDE SEQUENCE [LARGE SCALE GENOMIC DNA]</scope>
    <source>
        <strain evidence="1">SpSt-1019</strain>
    </source>
</reference>
<proteinExistence type="predicted"/>